<dbReference type="PANTHER" id="PTHR43685">
    <property type="entry name" value="GLYCOSYLTRANSFERASE"/>
    <property type="match status" value="1"/>
</dbReference>
<feature type="region of interest" description="Disordered" evidence="1">
    <location>
        <begin position="190"/>
        <end position="250"/>
    </location>
</feature>
<dbReference type="RefSeq" id="WP_061082791.1">
    <property type="nucleotide sequence ID" value="NZ_JAAXPG010000022.1"/>
</dbReference>
<evidence type="ECO:0000259" key="3">
    <source>
        <dbReference type="Pfam" id="PF04101"/>
    </source>
</evidence>
<protein>
    <submittedName>
        <fullName evidence="4">Glycosyltransferase</fullName>
    </submittedName>
</protein>
<evidence type="ECO:0000256" key="1">
    <source>
        <dbReference type="SAM" id="MobiDB-lite"/>
    </source>
</evidence>
<dbReference type="Pfam" id="PF00535">
    <property type="entry name" value="Glycos_transf_2"/>
    <property type="match status" value="1"/>
</dbReference>
<dbReference type="InterPro" id="IPR050834">
    <property type="entry name" value="Glycosyltransf_2"/>
</dbReference>
<evidence type="ECO:0000313" key="4">
    <source>
        <dbReference type="EMBL" id="NKZ00317.1"/>
    </source>
</evidence>
<dbReference type="Pfam" id="PF04101">
    <property type="entry name" value="Glyco_tran_28_C"/>
    <property type="match status" value="1"/>
</dbReference>
<gene>
    <name evidence="4" type="ORF">HGB44_21970</name>
</gene>
<sequence>MTEQTTRPVPRPDDSGHPDVVVSLGTDHHSFDRLVRWIDDYARRRRTLRFLVQHGHSAAPAVAAGTPFLPGEELGEHMRRARVVVAHGGPGTIVQARRAGRLPIVVARDPELDEHVDEHQLLFVRRLEEAGRIRSCATPQQLFALLDRALASPGDFRVDPGDGEGTERAALRAGELIDLLTGVRDAAAETAAGTAADPDAPATGSAVRTAGSDTGPLATNRTGHQTADRACAQTAARTGAPDTAPRPGVTVVVPTRDRPELLRRTLRAINEQDYSGPITTIVVFDNDQPDPSLARSDGDRPVRVVTNTLTPGLAGARNTGVLAADTDLVAFCDDDDTWLPGKLRAQVDVMLDEPGTELVCCGIRVVYDRVEAVRSLDRTSVTFGDLLGSRLTELHPSTFLIRRRAMIDGCGTVSEEIPGSYAEDYELLLRLARRGPIRNIPEPGVRVLWHRRSHFSGRWRTISTALRWLLDRYPEFALVPRGHARVAGQIAFAEAASGRRRAALRWIGTTVRSRPAEARAYLALAVVFGVPAGWITRALHLRGRGV</sequence>
<keyword evidence="5" id="KW-1185">Reference proteome</keyword>
<dbReference type="GO" id="GO:0016758">
    <property type="term" value="F:hexosyltransferase activity"/>
    <property type="evidence" value="ECO:0007669"/>
    <property type="project" value="InterPro"/>
</dbReference>
<dbReference type="InterPro" id="IPR007235">
    <property type="entry name" value="Glyco_trans_28_C"/>
</dbReference>
<dbReference type="AlphaFoldDB" id="A0A7X6RSI5"/>
<accession>A0A7X6RSI5</accession>
<dbReference type="PANTHER" id="PTHR43685:SF2">
    <property type="entry name" value="GLYCOSYLTRANSFERASE 2-LIKE DOMAIN-CONTAINING PROTEIN"/>
    <property type="match status" value="1"/>
</dbReference>
<dbReference type="Proteomes" id="UP000553209">
    <property type="component" value="Unassembled WGS sequence"/>
</dbReference>
<feature type="domain" description="Glycosyl transferase family 28 C-terminal" evidence="3">
    <location>
        <begin position="73"/>
        <end position="151"/>
    </location>
</feature>
<dbReference type="EMBL" id="JAAXPG010000022">
    <property type="protein sequence ID" value="NKZ00317.1"/>
    <property type="molecule type" value="Genomic_DNA"/>
</dbReference>
<dbReference type="Gene3D" id="3.40.50.2000">
    <property type="entry name" value="Glycogen Phosphorylase B"/>
    <property type="match status" value="1"/>
</dbReference>
<dbReference type="CDD" id="cd00761">
    <property type="entry name" value="Glyco_tranf_GTA_type"/>
    <property type="match status" value="1"/>
</dbReference>
<dbReference type="InterPro" id="IPR029044">
    <property type="entry name" value="Nucleotide-diphossugar_trans"/>
</dbReference>
<proteinExistence type="predicted"/>
<dbReference type="SUPFAM" id="SSF53756">
    <property type="entry name" value="UDP-Glycosyltransferase/glycogen phosphorylase"/>
    <property type="match status" value="1"/>
</dbReference>
<name>A0A7X6RSI5_9ACTN</name>
<dbReference type="Gene3D" id="3.90.550.10">
    <property type="entry name" value="Spore Coat Polysaccharide Biosynthesis Protein SpsA, Chain A"/>
    <property type="match status" value="1"/>
</dbReference>
<reference evidence="4 5" key="1">
    <citation type="submission" date="2020-04" db="EMBL/GenBank/DDBJ databases">
        <title>MicrobeNet Type strains.</title>
        <authorList>
            <person name="Nicholson A.C."/>
        </authorList>
    </citation>
    <scope>NUCLEOTIDE SEQUENCE [LARGE SCALE GENOMIC DNA]</scope>
    <source>
        <strain evidence="4 5">ATCC 23612</strain>
    </source>
</reference>
<feature type="domain" description="Glycosyltransferase 2-like" evidence="2">
    <location>
        <begin position="250"/>
        <end position="399"/>
    </location>
</feature>
<feature type="compositionally biased region" description="Low complexity" evidence="1">
    <location>
        <begin position="190"/>
        <end position="206"/>
    </location>
</feature>
<evidence type="ECO:0000313" key="5">
    <source>
        <dbReference type="Proteomes" id="UP000553209"/>
    </source>
</evidence>
<keyword evidence="4" id="KW-0808">Transferase</keyword>
<dbReference type="InterPro" id="IPR001173">
    <property type="entry name" value="Glyco_trans_2-like"/>
</dbReference>
<organism evidence="4 5">
    <name type="scientific">Nocardiopsis alborubida</name>
    <dbReference type="NCBI Taxonomy" id="146802"/>
    <lineage>
        <taxon>Bacteria</taxon>
        <taxon>Bacillati</taxon>
        <taxon>Actinomycetota</taxon>
        <taxon>Actinomycetes</taxon>
        <taxon>Streptosporangiales</taxon>
        <taxon>Nocardiopsidaceae</taxon>
        <taxon>Nocardiopsis</taxon>
    </lineage>
</organism>
<evidence type="ECO:0000259" key="2">
    <source>
        <dbReference type="Pfam" id="PF00535"/>
    </source>
</evidence>
<dbReference type="SUPFAM" id="SSF53448">
    <property type="entry name" value="Nucleotide-diphospho-sugar transferases"/>
    <property type="match status" value="1"/>
</dbReference>
<comment type="caution">
    <text evidence="4">The sequence shown here is derived from an EMBL/GenBank/DDBJ whole genome shotgun (WGS) entry which is preliminary data.</text>
</comment>